<evidence type="ECO:0000313" key="2">
    <source>
        <dbReference type="EMBL" id="CAL2103704.1"/>
    </source>
</evidence>
<proteinExistence type="predicted"/>
<feature type="transmembrane region" description="Helical" evidence="1">
    <location>
        <begin position="35"/>
        <end position="53"/>
    </location>
</feature>
<keyword evidence="1" id="KW-0472">Membrane</keyword>
<organism evidence="2 3">
    <name type="scientific">Tenacibaculum polynesiense</name>
    <dbReference type="NCBI Taxonomy" id="3137857"/>
    <lineage>
        <taxon>Bacteria</taxon>
        <taxon>Pseudomonadati</taxon>
        <taxon>Bacteroidota</taxon>
        <taxon>Flavobacteriia</taxon>
        <taxon>Flavobacteriales</taxon>
        <taxon>Flavobacteriaceae</taxon>
        <taxon>Tenacibaculum</taxon>
    </lineage>
</organism>
<sequence length="101" mass="11672">MIPTDSEFTRLYFIYGITLILILCGLIFKSNKKEYWCHFICYALYTAFMAYVFSDEENFSGGGSLVVLFYGLAFPVVHFIIYGIIRLIKSVLPKRTSKSKE</sequence>
<protein>
    <submittedName>
        <fullName evidence="2">Uncharacterized protein</fullName>
    </submittedName>
</protein>
<dbReference type="Proteomes" id="UP001497527">
    <property type="component" value="Unassembled WGS sequence"/>
</dbReference>
<evidence type="ECO:0000313" key="3">
    <source>
        <dbReference type="Proteomes" id="UP001497527"/>
    </source>
</evidence>
<keyword evidence="1" id="KW-0812">Transmembrane</keyword>
<comment type="caution">
    <text evidence="2">The sequence shown here is derived from an EMBL/GenBank/DDBJ whole genome shotgun (WGS) entry which is preliminary data.</text>
</comment>
<keyword evidence="3" id="KW-1185">Reference proteome</keyword>
<dbReference type="EMBL" id="CAXJIO010000013">
    <property type="protein sequence ID" value="CAL2103704.1"/>
    <property type="molecule type" value="Genomic_DNA"/>
</dbReference>
<reference evidence="2 3" key="1">
    <citation type="submission" date="2024-05" db="EMBL/GenBank/DDBJ databases">
        <authorList>
            <person name="Duchaud E."/>
        </authorList>
    </citation>
    <scope>NUCLEOTIDE SEQUENCE [LARGE SCALE GENOMIC DNA]</scope>
    <source>
        <strain evidence="2">Ena-SAMPLE-TAB-13-05-2024-13:56:06:370-140308</strain>
    </source>
</reference>
<accession>A0ABP1EZG9</accession>
<keyword evidence="1" id="KW-1133">Transmembrane helix</keyword>
<feature type="transmembrane region" description="Helical" evidence="1">
    <location>
        <begin position="12"/>
        <end position="28"/>
    </location>
</feature>
<feature type="transmembrane region" description="Helical" evidence="1">
    <location>
        <begin position="65"/>
        <end position="85"/>
    </location>
</feature>
<gene>
    <name evidence="2" type="ORF">T190423A01A_40297</name>
</gene>
<dbReference type="RefSeq" id="WP_348717895.1">
    <property type="nucleotide sequence ID" value="NZ_CAXJIO010000013.1"/>
</dbReference>
<name>A0ABP1EZG9_9FLAO</name>
<evidence type="ECO:0000256" key="1">
    <source>
        <dbReference type="SAM" id="Phobius"/>
    </source>
</evidence>